<name>A0A1F6DC51_9BACT</name>
<evidence type="ECO:0000313" key="2">
    <source>
        <dbReference type="EMBL" id="OGG59004.1"/>
    </source>
</evidence>
<comment type="caution">
    <text evidence="2">The sequence shown here is derived from an EMBL/GenBank/DDBJ whole genome shotgun (WGS) entry which is preliminary data.</text>
</comment>
<organism evidence="2 3">
    <name type="scientific">Candidatus Kaiserbacteria bacterium RIFCSPHIGHO2_02_FULL_49_16</name>
    <dbReference type="NCBI Taxonomy" id="1798490"/>
    <lineage>
        <taxon>Bacteria</taxon>
        <taxon>Candidatus Kaiseribacteriota</taxon>
    </lineage>
</organism>
<accession>A0A1F6DC51</accession>
<dbReference type="AlphaFoldDB" id="A0A1F6DC51"/>
<dbReference type="Pfam" id="PF13473">
    <property type="entry name" value="Cupredoxin_1"/>
    <property type="match status" value="1"/>
</dbReference>
<dbReference type="Proteomes" id="UP000178042">
    <property type="component" value="Unassembled WGS sequence"/>
</dbReference>
<evidence type="ECO:0000259" key="1">
    <source>
        <dbReference type="Pfam" id="PF13473"/>
    </source>
</evidence>
<sequence>MNKAVLVSVCISALLIFGAFWFAGKPANVDSSSAVSTVNGKQLIDISAKGGYSPRVVLAKAGVPTVLRVSTKGTFDCSSSLVIPKLQYQKYLQPTGTEEISIGASQARGTLHGLCGMGMYNFQIKFQ</sequence>
<reference evidence="2 3" key="1">
    <citation type="journal article" date="2016" name="Nat. Commun.">
        <title>Thousands of microbial genomes shed light on interconnected biogeochemical processes in an aquifer system.</title>
        <authorList>
            <person name="Anantharaman K."/>
            <person name="Brown C.T."/>
            <person name="Hug L.A."/>
            <person name="Sharon I."/>
            <person name="Castelle C.J."/>
            <person name="Probst A.J."/>
            <person name="Thomas B.C."/>
            <person name="Singh A."/>
            <person name="Wilkins M.J."/>
            <person name="Karaoz U."/>
            <person name="Brodie E.L."/>
            <person name="Williams K.H."/>
            <person name="Hubbard S.S."/>
            <person name="Banfield J.F."/>
        </authorList>
    </citation>
    <scope>NUCLEOTIDE SEQUENCE [LARGE SCALE GENOMIC DNA]</scope>
</reference>
<evidence type="ECO:0000313" key="3">
    <source>
        <dbReference type="Proteomes" id="UP000178042"/>
    </source>
</evidence>
<feature type="domain" description="EfeO-type cupredoxin-like" evidence="1">
    <location>
        <begin position="16"/>
        <end position="122"/>
    </location>
</feature>
<dbReference type="EMBL" id="MFLD01000031">
    <property type="protein sequence ID" value="OGG59004.1"/>
    <property type="molecule type" value="Genomic_DNA"/>
</dbReference>
<gene>
    <name evidence="2" type="ORF">A3C86_01305</name>
</gene>
<dbReference type="SUPFAM" id="SSF49503">
    <property type="entry name" value="Cupredoxins"/>
    <property type="match status" value="1"/>
</dbReference>
<proteinExistence type="predicted"/>
<dbReference type="Gene3D" id="2.60.40.420">
    <property type="entry name" value="Cupredoxins - blue copper proteins"/>
    <property type="match status" value="1"/>
</dbReference>
<protein>
    <recommendedName>
        <fullName evidence="1">EfeO-type cupredoxin-like domain-containing protein</fullName>
    </recommendedName>
</protein>
<dbReference type="InterPro" id="IPR008972">
    <property type="entry name" value="Cupredoxin"/>
</dbReference>
<dbReference type="InterPro" id="IPR028096">
    <property type="entry name" value="EfeO_Cupredoxin"/>
</dbReference>